<keyword evidence="4" id="KW-0732">Signal</keyword>
<keyword evidence="9" id="KW-1185">Reference proteome</keyword>
<evidence type="ECO:0000256" key="1">
    <source>
        <dbReference type="ARBA" id="ARBA00001913"/>
    </source>
</evidence>
<feature type="signal peptide" evidence="4">
    <location>
        <begin position="1"/>
        <end position="19"/>
    </location>
</feature>
<dbReference type="InterPro" id="IPR050883">
    <property type="entry name" value="PNGase"/>
</dbReference>
<feature type="domain" description="GLUG" evidence="5">
    <location>
        <begin position="1305"/>
        <end position="1331"/>
    </location>
</feature>
<feature type="domain" description="Glycosyl hydrolase family 92" evidence="6">
    <location>
        <begin position="258"/>
        <end position="734"/>
    </location>
</feature>
<reference evidence="8 9" key="1">
    <citation type="submission" date="2022-07" db="EMBL/GenBank/DDBJ databases">
        <title>Fecal culturing of patients with breast cancer.</title>
        <authorList>
            <person name="Teng N.M.Y."/>
            <person name="Kiu R."/>
            <person name="Evans R."/>
            <person name="Baker D.J."/>
            <person name="Zenner C."/>
            <person name="Robinson S.D."/>
            <person name="Hall L.J."/>
        </authorList>
    </citation>
    <scope>NUCLEOTIDE SEQUENCE [LARGE SCALE GENOMIC DNA]</scope>
    <source>
        <strain evidence="8 9">LH1063</strain>
    </source>
</reference>
<dbReference type="InterPro" id="IPR014718">
    <property type="entry name" value="GH-type_carb-bd"/>
</dbReference>
<evidence type="ECO:0000259" key="6">
    <source>
        <dbReference type="Pfam" id="PF07971"/>
    </source>
</evidence>
<dbReference type="RefSeq" id="WP_255025272.1">
    <property type="nucleotide sequence ID" value="NZ_JANDHW010000001.1"/>
</dbReference>
<dbReference type="EMBL" id="JANDHW010000001">
    <property type="protein sequence ID" value="MCP9610712.1"/>
    <property type="molecule type" value="Genomic_DNA"/>
</dbReference>
<sequence>MRKILSILITFFLVATASADGLVDYVNSLQGTNSKFELTRGNTYATLAMPWGMNFWTAQTANNRDGWIYQYFKDEIKGFRQTHQCSSWTNDYAAFSLMPLSGTLIVDNTKRGQKFSHDNEIAKPHYYKVTFDNGLTTEMTPTERGVHFKFDFPTNKASYIVVDGNSGGSMVHIFPEERKVIGYCKNANSSVPANFANYFIIVFNQPFTAYGTYDGTKDYALNFNSTESESDNTGAYLKFEPGVKVEAQVVSSFISHEQAELNFEQELKGKTFDELKKNAEKAWNEKLGKIEIEGATQEQLETFYSCFFRSMLFPRKFYEKDKNNNPIYYSPYDGNIHEGTMYTDNGFWDTFRAQFPLNLILHPSMHSDYVRTLMEAYDQSNWLPSWSFPGHSGGMIGNHAFSLLADAYVKGVRTFDPLKALKAMKHDATAKGPGGPSIGRDGWEYYFGLGYIPYPGVGEATAKTLEYCYDDFCAMQVARLSGNREYEEFFGNQIFNYRNVYDPVTRFMRGRQSNGEWTPNFSPIEWGGPFTEGCAWHWHWSVMHDIQGLINLMGGDKNFVAKIDSVFSEPSDFKVGSYGYVIHEMTEMVMINMGQYAHGNQPIQHMVYLYNYAGEPWKTQKWVRKVMTDLYNATEDGYPGDEDQGQMSSWYVISAMGLYSVCPGTDQYVIGSPLFPKMTVHLENGKKLIIEAQNNSPENIYIQSASLNGKNFTRSWLTYDEIMNGGTLHFEMGNTPNTTRGINKEDAPFSVSRDMIKNVNNEIRSQDDLSDIRLNPDGDYILMNDIEVTGEWIPIRGFTGTLDGNGHIISGLRYSNTEQAQLGLFAYTEGATIKRLGIEDAFFNGNEDIGGIVGLAKNTTIEECYVSNSYLEGRDHIGGIVGATGRAIPGSPSEPSIIKNCYSSATIHSREHQAGGIMGVLIDASIENCYFSGVITCEKTNAAGIVTLVDRDDVSGKLTNCVVMSPYIVSPIPTRIASNDRSSNTFIRSNNYACTDMKIGNTFLNLAPVLSSNAQYGKNKLQGANVSATDLKKFDFYQNILLWDMSKWKFIDDDAYPVLNWQTLPIKSVIIGNYQPSYTVVKGDKIPFFTGSTLGQDLTVNSDNNNIASFSKNDNKITIFGTGTTRITINTGTKNENISLSPVTLQIESFSNEDLSHMIINTTDDLRKIENLPHACYFLAANLDLKGTAWDAICSQNNPFTGTLDGQGHTIKNVTINRENSSNQGFFGYINNATIQNLNLENVHITGKADVGGLVGKSTGGKIHQVSVRGYIEGNDHIGGLIGGTVSDSQTLIENCFVHGNIKSNNYQVGGLVGAVSNTLVANSYFAGTVTGPYSGNGNNTGGIYGLLEDGKSGLANVVCAAEKVYGGLPGKLIARASNDNCLLKTLSNTYYNEEMEYPGPRNSDDIKYVYVDNVSQPKSLIELRRRDTYENIGWDFASVWKMNDGFDFPQLKYSEGEDGITNISKDSVYRLIVDNNQLIVKGGQDGNISVFTLNGTNIRQGQLNDGIAYINLPGKGIYVVNIDNIDNVSSYKIINK</sequence>
<dbReference type="Gene3D" id="3.30.2080.10">
    <property type="entry name" value="GH92 mannosidase domain"/>
    <property type="match status" value="1"/>
</dbReference>
<gene>
    <name evidence="8" type="ORF">NMU02_01205</name>
</gene>
<accession>A0ABT1MDJ7</accession>
<keyword evidence="8" id="KW-0378">Hydrolase</keyword>
<dbReference type="InterPro" id="IPR041371">
    <property type="entry name" value="GH92_N"/>
</dbReference>
<name>A0ABT1MDJ7_9BACT</name>
<evidence type="ECO:0000313" key="8">
    <source>
        <dbReference type="EMBL" id="MCP9610712.1"/>
    </source>
</evidence>
<evidence type="ECO:0000259" key="5">
    <source>
        <dbReference type="Pfam" id="PF07581"/>
    </source>
</evidence>
<dbReference type="InterPro" id="IPR011493">
    <property type="entry name" value="GLUG"/>
</dbReference>
<dbReference type="PANTHER" id="PTHR12143">
    <property type="entry name" value="PEPTIDE N-GLYCANASE PNGASE -RELATED"/>
    <property type="match status" value="1"/>
</dbReference>
<evidence type="ECO:0000259" key="7">
    <source>
        <dbReference type="Pfam" id="PF17678"/>
    </source>
</evidence>
<comment type="caution">
    <text evidence="8">The sequence shown here is derived from an EMBL/GenBank/DDBJ whole genome shotgun (WGS) entry which is preliminary data.</text>
</comment>
<dbReference type="InterPro" id="IPR008928">
    <property type="entry name" value="6-hairpin_glycosidase_sf"/>
</dbReference>
<feature type="chain" id="PRO_5046586876" evidence="4">
    <location>
        <begin position="20"/>
        <end position="1537"/>
    </location>
</feature>
<evidence type="ECO:0000256" key="2">
    <source>
        <dbReference type="ARBA" id="ARBA00011245"/>
    </source>
</evidence>
<proteinExistence type="predicted"/>
<evidence type="ECO:0000256" key="3">
    <source>
        <dbReference type="ARBA" id="ARBA00022837"/>
    </source>
</evidence>
<dbReference type="EC" id="3.2.1.-" evidence="8"/>
<dbReference type="Proteomes" id="UP001205603">
    <property type="component" value="Unassembled WGS sequence"/>
</dbReference>
<dbReference type="Gene3D" id="1.20.1050.60">
    <property type="entry name" value="alpha-1,2-mannosidase"/>
    <property type="match status" value="1"/>
</dbReference>
<dbReference type="InterPro" id="IPR005887">
    <property type="entry name" value="GH92_a_mannosidase_put"/>
</dbReference>
<dbReference type="SUPFAM" id="SSF48208">
    <property type="entry name" value="Six-hairpin glycosidases"/>
    <property type="match status" value="1"/>
</dbReference>
<evidence type="ECO:0000256" key="4">
    <source>
        <dbReference type="SAM" id="SignalP"/>
    </source>
</evidence>
<protein>
    <submittedName>
        <fullName evidence="8">GH92 family glycosyl hydrolase</fullName>
        <ecNumber evidence="8">3.2.1.-</ecNumber>
    </submittedName>
</protein>
<dbReference type="PANTHER" id="PTHR12143:SF43">
    <property type="entry name" value="PUTATIVE-RELATED"/>
    <property type="match status" value="1"/>
</dbReference>
<evidence type="ECO:0000313" key="9">
    <source>
        <dbReference type="Proteomes" id="UP001205603"/>
    </source>
</evidence>
<keyword evidence="3" id="KW-0106">Calcium</keyword>
<organism evidence="8 9">
    <name type="scientific">Coprobacter tertius</name>
    <dbReference type="NCBI Taxonomy" id="2944915"/>
    <lineage>
        <taxon>Bacteria</taxon>
        <taxon>Pseudomonadati</taxon>
        <taxon>Bacteroidota</taxon>
        <taxon>Bacteroidia</taxon>
        <taxon>Bacteroidales</taxon>
        <taxon>Barnesiellaceae</taxon>
        <taxon>Coprobacter</taxon>
    </lineage>
</organism>
<dbReference type="InterPro" id="IPR012939">
    <property type="entry name" value="Glyco_hydro_92"/>
</dbReference>
<dbReference type="Pfam" id="PF07971">
    <property type="entry name" value="Glyco_hydro_92"/>
    <property type="match status" value="1"/>
</dbReference>
<dbReference type="Gene3D" id="2.160.20.110">
    <property type="match status" value="2"/>
</dbReference>
<dbReference type="NCBIfam" id="TIGR01180">
    <property type="entry name" value="aman2_put"/>
    <property type="match status" value="1"/>
</dbReference>
<dbReference type="Gene3D" id="2.70.98.10">
    <property type="match status" value="1"/>
</dbReference>
<keyword evidence="8" id="KW-0326">Glycosidase</keyword>
<comment type="cofactor">
    <cofactor evidence="1">
        <name>Ca(2+)</name>
        <dbReference type="ChEBI" id="CHEBI:29108"/>
    </cofactor>
</comment>
<dbReference type="GO" id="GO:0016798">
    <property type="term" value="F:hydrolase activity, acting on glycosyl bonds"/>
    <property type="evidence" value="ECO:0007669"/>
    <property type="project" value="UniProtKB-KW"/>
</dbReference>
<dbReference type="Gene3D" id="1.20.1610.10">
    <property type="entry name" value="alpha-1,2-mannosidases domains"/>
    <property type="match status" value="1"/>
</dbReference>
<dbReference type="Pfam" id="PF17678">
    <property type="entry name" value="Glyco_hydro_92N"/>
    <property type="match status" value="1"/>
</dbReference>
<feature type="domain" description="Glycosyl hydrolase family 92 N-terminal" evidence="7">
    <location>
        <begin position="25"/>
        <end position="249"/>
    </location>
</feature>
<comment type="subunit">
    <text evidence="2">Monomer.</text>
</comment>
<dbReference type="Pfam" id="PF07581">
    <property type="entry name" value="Glug"/>
    <property type="match status" value="1"/>
</dbReference>